<dbReference type="InParanoid" id="K9G490"/>
<evidence type="ECO:0000313" key="2">
    <source>
        <dbReference type="Proteomes" id="UP000009882"/>
    </source>
</evidence>
<organism evidence="1 2">
    <name type="scientific">Penicillium digitatum (strain PHI26 / CECT 20796)</name>
    <name type="common">Green mold</name>
    <dbReference type="NCBI Taxonomy" id="1170229"/>
    <lineage>
        <taxon>Eukaryota</taxon>
        <taxon>Fungi</taxon>
        <taxon>Dikarya</taxon>
        <taxon>Ascomycota</taxon>
        <taxon>Pezizomycotina</taxon>
        <taxon>Eurotiomycetes</taxon>
        <taxon>Eurotiomycetidae</taxon>
        <taxon>Eurotiales</taxon>
        <taxon>Aspergillaceae</taxon>
        <taxon>Penicillium</taxon>
    </lineage>
</organism>
<dbReference type="EMBL" id="AKCT01000103">
    <property type="protein sequence ID" value="EKV16199.1"/>
    <property type="molecule type" value="Genomic_DNA"/>
</dbReference>
<name>K9G490_PEND2</name>
<protein>
    <submittedName>
        <fullName evidence="1">Uncharacterized protein</fullName>
    </submittedName>
</protein>
<proteinExistence type="predicted"/>
<dbReference type="AlphaFoldDB" id="K9G490"/>
<keyword evidence="2" id="KW-1185">Reference proteome</keyword>
<gene>
    <name evidence="1" type="ORF">PDIG_21780</name>
</gene>
<sequence length="81" mass="9214">MYPFAALGEYCRSPDGGKIPKKKKKSSSVLPEYGVHTEYMRSTEKEYPIDEAICTDYQKFLRGRAPIALLAIPTYIAQSMY</sequence>
<accession>K9G490</accession>
<dbReference type="HOGENOM" id="CLU_2574596_0_0_1"/>
<evidence type="ECO:0000313" key="1">
    <source>
        <dbReference type="EMBL" id="EKV16199.1"/>
    </source>
</evidence>
<reference evidence="2" key="1">
    <citation type="journal article" date="2012" name="BMC Genomics">
        <title>Genome sequence of the necrotrophic fungus Penicillium digitatum, the main postharvest pathogen of citrus.</title>
        <authorList>
            <person name="Marcet-Houben M."/>
            <person name="Ballester A.-R."/>
            <person name="de la Fuente B."/>
            <person name="Harries E."/>
            <person name="Marcos J.F."/>
            <person name="Gonzalez-Candelas L."/>
            <person name="Gabaldon T."/>
        </authorList>
    </citation>
    <scope>NUCLEOTIDE SEQUENCE [LARGE SCALE GENOMIC DNA]</scope>
    <source>
        <strain evidence="2">PHI26 / CECT 20796</strain>
    </source>
</reference>
<comment type="caution">
    <text evidence="1">The sequence shown here is derived from an EMBL/GenBank/DDBJ whole genome shotgun (WGS) entry which is preliminary data.</text>
</comment>
<dbReference type="Proteomes" id="UP000009882">
    <property type="component" value="Unassembled WGS sequence"/>
</dbReference>